<accession>A0A0L7AWB0</accession>
<organism evidence="1 2">
    <name type="scientific">Bifidobacterium breve MCC 1128</name>
    <dbReference type="NCBI Taxonomy" id="1365965"/>
    <lineage>
        <taxon>Bacteria</taxon>
        <taxon>Bacillati</taxon>
        <taxon>Actinomycetota</taxon>
        <taxon>Actinomycetes</taxon>
        <taxon>Bifidobacteriales</taxon>
        <taxon>Bifidobacteriaceae</taxon>
        <taxon>Bifidobacterium</taxon>
    </lineage>
</organism>
<protein>
    <submittedName>
        <fullName evidence="1">Uncharacterized protein</fullName>
    </submittedName>
</protein>
<reference evidence="1 2" key="1">
    <citation type="journal article" date="2015" name="Int J Genomics">
        <title>Comparative Genomics Revealed Genetic Diversity and Species/Strain-Level Differences in Carbohydrate Metabolism of Three Probiotic Bifidobacterial Species.</title>
        <authorList>
            <person name="Odamaki T."/>
            <person name="Horigome A."/>
            <person name="Sugahara H."/>
            <person name="Hashikura N."/>
            <person name="Minami J."/>
            <person name="Xiao J.Z."/>
            <person name="Abe F."/>
        </authorList>
    </citation>
    <scope>NUCLEOTIDE SEQUENCE [LARGE SCALE GENOMIC DNA]</scope>
    <source>
        <strain evidence="1 2">MCC 1128</strain>
    </source>
</reference>
<dbReference type="EMBL" id="AVQD01000014">
    <property type="protein sequence ID" value="KOA39522.1"/>
    <property type="molecule type" value="Genomic_DNA"/>
</dbReference>
<evidence type="ECO:0000313" key="2">
    <source>
        <dbReference type="Proteomes" id="UP000037193"/>
    </source>
</evidence>
<dbReference type="Proteomes" id="UP000037193">
    <property type="component" value="Unassembled WGS sequence"/>
</dbReference>
<proteinExistence type="predicted"/>
<dbReference type="PATRIC" id="fig|1365965.3.peg.1709"/>
<comment type="caution">
    <text evidence="1">The sequence shown here is derived from an EMBL/GenBank/DDBJ whole genome shotgun (WGS) entry which is preliminary data.</text>
</comment>
<name>A0A0L7AWB0_BIFBR</name>
<evidence type="ECO:0000313" key="1">
    <source>
        <dbReference type="EMBL" id="KOA39522.1"/>
    </source>
</evidence>
<gene>
    <name evidence="1" type="ORF">BBM1128_08515</name>
</gene>
<dbReference type="AlphaFoldDB" id="A0A0L7AWB0"/>
<sequence length="34" mass="3630">MTMGLFDFAKNSLGDVPSGFGGQGDIANHLFNDR</sequence>